<reference evidence="2 3" key="1">
    <citation type="submission" date="2014-08" db="EMBL/GenBank/DDBJ databases">
        <title>Genomic and Phenotypic Diversity of Colwellia psychrerythraea strains from Disparate Marine Basins.</title>
        <authorList>
            <person name="Techtmann S.M."/>
            <person name="Stelling S.C."/>
            <person name="Utturkar S.M."/>
            <person name="Alshibli N."/>
            <person name="Harris A."/>
            <person name="Brown S.D."/>
            <person name="Hazen T.C."/>
        </authorList>
    </citation>
    <scope>NUCLEOTIDE SEQUENCE [LARGE SCALE GENOMIC DNA]</scope>
    <source>
        <strain evidence="2 3">GAB14E</strain>
    </source>
</reference>
<evidence type="ECO:0000313" key="2">
    <source>
        <dbReference type="EMBL" id="KGJ89703.1"/>
    </source>
</evidence>
<evidence type="ECO:0008006" key="4">
    <source>
        <dbReference type="Google" id="ProtNLM"/>
    </source>
</evidence>
<evidence type="ECO:0000313" key="3">
    <source>
        <dbReference type="Proteomes" id="UP000029868"/>
    </source>
</evidence>
<gene>
    <name evidence="2" type="ORF">GAB14E_3864</name>
</gene>
<keyword evidence="1" id="KW-0812">Transmembrane</keyword>
<dbReference type="AlphaFoldDB" id="A0A099KJE9"/>
<keyword evidence="1" id="KW-0472">Membrane</keyword>
<proteinExistence type="predicted"/>
<dbReference type="EMBL" id="JQEC01000054">
    <property type="protein sequence ID" value="KGJ89703.1"/>
    <property type="molecule type" value="Genomic_DNA"/>
</dbReference>
<keyword evidence="1" id="KW-1133">Transmembrane helix</keyword>
<feature type="transmembrane region" description="Helical" evidence="1">
    <location>
        <begin position="6"/>
        <end position="24"/>
    </location>
</feature>
<dbReference type="Proteomes" id="UP000029868">
    <property type="component" value="Unassembled WGS sequence"/>
</dbReference>
<accession>A0A099KJE9</accession>
<dbReference type="PROSITE" id="PS51257">
    <property type="entry name" value="PROKAR_LIPOPROTEIN"/>
    <property type="match status" value="1"/>
</dbReference>
<comment type="caution">
    <text evidence="2">The sequence shown here is derived from an EMBL/GenBank/DDBJ whole genome shotgun (WGS) entry which is preliminary data.</text>
</comment>
<dbReference type="RefSeq" id="WP_033083761.1">
    <property type="nucleotide sequence ID" value="NZ_JQEC01000054.1"/>
</dbReference>
<dbReference type="PATRIC" id="fig|28229.3.peg.3790"/>
<sequence length="202" mass="23741">MSKTRMSWLFFMVITGCMLMYAGFSGYHISYLSVLEVIEGERSITHLFRAKKEEPIKRFHYDLSDSHRYYSTFRYNESLRSVWQALLATQSKQYINLIISNIPALTAKEQEYYARKNYFNNPSEEEVIAKYLNNNSKSSITTRYNLLERATFVAVSKTNKKTFIHRLKNTNLSINYNKNKVQAEFAIFQFALNGQLTKITSR</sequence>
<protein>
    <recommendedName>
        <fullName evidence="4">Lipoprotein</fullName>
    </recommendedName>
</protein>
<name>A0A099KJE9_COLPS</name>
<organism evidence="2 3">
    <name type="scientific">Colwellia psychrerythraea</name>
    <name type="common">Vibrio psychroerythus</name>
    <dbReference type="NCBI Taxonomy" id="28229"/>
    <lineage>
        <taxon>Bacteria</taxon>
        <taxon>Pseudomonadati</taxon>
        <taxon>Pseudomonadota</taxon>
        <taxon>Gammaproteobacteria</taxon>
        <taxon>Alteromonadales</taxon>
        <taxon>Colwelliaceae</taxon>
        <taxon>Colwellia</taxon>
    </lineage>
</organism>
<evidence type="ECO:0000256" key="1">
    <source>
        <dbReference type="SAM" id="Phobius"/>
    </source>
</evidence>